<evidence type="ECO:0000256" key="1">
    <source>
        <dbReference type="ARBA" id="ARBA00004370"/>
    </source>
</evidence>
<evidence type="ECO:0000256" key="4">
    <source>
        <dbReference type="ARBA" id="ARBA00022692"/>
    </source>
</evidence>
<proteinExistence type="predicted"/>
<dbReference type="InterPro" id="IPR013685">
    <property type="entry name" value="POTRA_FtsQ_type"/>
</dbReference>
<dbReference type="InterPro" id="IPR005548">
    <property type="entry name" value="Cell_div_FtsQ/DivIB_C"/>
</dbReference>
<comment type="caution">
    <text evidence="10">The sequence shown here is derived from an EMBL/GenBank/DDBJ whole genome shotgun (WGS) entry which is preliminary data.</text>
</comment>
<comment type="subcellular location">
    <subcellularLocation>
        <location evidence="1">Membrane</location>
    </subcellularLocation>
</comment>
<dbReference type="PANTHER" id="PTHR37820">
    <property type="entry name" value="CELL DIVISION PROTEIN DIVIB"/>
    <property type="match status" value="1"/>
</dbReference>
<dbReference type="AlphaFoldDB" id="A0A4V2SCH4"/>
<dbReference type="OrthoDB" id="1953902at2"/>
<keyword evidence="5 8" id="KW-1133">Transmembrane helix</keyword>
<keyword evidence="6 8" id="KW-0472">Membrane</keyword>
<name>A0A4V2SCH4_9FIRM</name>
<keyword evidence="11" id="KW-1185">Reference proteome</keyword>
<keyword evidence="4 8" id="KW-0812">Transmembrane</keyword>
<evidence type="ECO:0000313" key="11">
    <source>
        <dbReference type="Proteomes" id="UP000294919"/>
    </source>
</evidence>
<keyword evidence="2" id="KW-1003">Cell membrane</keyword>
<dbReference type="GO" id="GO:0005886">
    <property type="term" value="C:plasma membrane"/>
    <property type="evidence" value="ECO:0007669"/>
    <property type="project" value="TreeGrafter"/>
</dbReference>
<dbReference type="Pfam" id="PF03799">
    <property type="entry name" value="FtsQ_DivIB_C"/>
    <property type="match status" value="1"/>
</dbReference>
<evidence type="ECO:0000256" key="6">
    <source>
        <dbReference type="ARBA" id="ARBA00023136"/>
    </source>
</evidence>
<evidence type="ECO:0000256" key="3">
    <source>
        <dbReference type="ARBA" id="ARBA00022618"/>
    </source>
</evidence>
<dbReference type="Proteomes" id="UP000294919">
    <property type="component" value="Unassembled WGS sequence"/>
</dbReference>
<evidence type="ECO:0000256" key="2">
    <source>
        <dbReference type="ARBA" id="ARBA00022475"/>
    </source>
</evidence>
<evidence type="ECO:0000259" key="9">
    <source>
        <dbReference type="PROSITE" id="PS51779"/>
    </source>
</evidence>
<dbReference type="InterPro" id="IPR050487">
    <property type="entry name" value="FtsQ_DivIB"/>
</dbReference>
<dbReference type="PANTHER" id="PTHR37820:SF1">
    <property type="entry name" value="CELL DIVISION PROTEIN FTSQ"/>
    <property type="match status" value="1"/>
</dbReference>
<evidence type="ECO:0000313" key="10">
    <source>
        <dbReference type="EMBL" id="TCO79300.1"/>
    </source>
</evidence>
<gene>
    <name evidence="10" type="ORF">EV214_10218</name>
</gene>
<organism evidence="10 11">
    <name type="scientific">Marinisporobacter balticus</name>
    <dbReference type="NCBI Taxonomy" id="2018667"/>
    <lineage>
        <taxon>Bacteria</taxon>
        <taxon>Bacillati</taxon>
        <taxon>Bacillota</taxon>
        <taxon>Clostridia</taxon>
        <taxon>Peptostreptococcales</taxon>
        <taxon>Thermotaleaceae</taxon>
        <taxon>Marinisporobacter</taxon>
    </lineage>
</organism>
<dbReference type="InterPro" id="IPR034746">
    <property type="entry name" value="POTRA"/>
</dbReference>
<dbReference type="Gene3D" id="3.10.20.310">
    <property type="entry name" value="membrane protein fhac"/>
    <property type="match status" value="1"/>
</dbReference>
<dbReference type="EMBL" id="SLWV01000002">
    <property type="protein sequence ID" value="TCO79300.1"/>
    <property type="molecule type" value="Genomic_DNA"/>
</dbReference>
<feature type="domain" description="POTRA" evidence="9">
    <location>
        <begin position="41"/>
        <end position="109"/>
    </location>
</feature>
<keyword evidence="7" id="KW-0131">Cell cycle</keyword>
<accession>A0A4V2SCH4</accession>
<evidence type="ECO:0000256" key="8">
    <source>
        <dbReference type="SAM" id="Phobius"/>
    </source>
</evidence>
<reference evidence="10 11" key="1">
    <citation type="submission" date="2019-03" db="EMBL/GenBank/DDBJ databases">
        <title>Genomic Encyclopedia of Type Strains, Phase IV (KMG-IV): sequencing the most valuable type-strain genomes for metagenomic binning, comparative biology and taxonomic classification.</title>
        <authorList>
            <person name="Goeker M."/>
        </authorList>
    </citation>
    <scope>NUCLEOTIDE SEQUENCE [LARGE SCALE GENOMIC DNA]</scope>
    <source>
        <strain evidence="10 11">DSM 102940</strain>
    </source>
</reference>
<sequence>MNGLNQSINKNIKRKKNIFVCLMMLLIGVISFIIIFKTDVFTVKYVDILGNKNISKEELLADSGIVLGNHIFKEKVNNIQLNLYRNSYIKTVLVKRKLPNRIIIQVTERIEEAAIPFMNEFLMIDEEGMVLRSSASNELLKIIEGLECSNFMEGTILRAKDKDQLSKSLEIVRKINENEITIKELDITNKENIIIKLTDDLICKIGEGEIVEYELQILKQILEDLKKKNITRGIIDISNEGYPSYRPVE</sequence>
<evidence type="ECO:0000256" key="7">
    <source>
        <dbReference type="ARBA" id="ARBA00023306"/>
    </source>
</evidence>
<dbReference type="Pfam" id="PF08478">
    <property type="entry name" value="POTRA_1"/>
    <property type="match status" value="1"/>
</dbReference>
<protein>
    <submittedName>
        <fullName evidence="10">Cell division protein FtsQ</fullName>
    </submittedName>
</protein>
<keyword evidence="3 10" id="KW-0132">Cell division</keyword>
<feature type="transmembrane region" description="Helical" evidence="8">
    <location>
        <begin position="18"/>
        <end position="36"/>
    </location>
</feature>
<evidence type="ECO:0000256" key="5">
    <source>
        <dbReference type="ARBA" id="ARBA00022989"/>
    </source>
</evidence>
<dbReference type="PROSITE" id="PS51779">
    <property type="entry name" value="POTRA"/>
    <property type="match status" value="1"/>
</dbReference>
<dbReference type="GO" id="GO:0051301">
    <property type="term" value="P:cell division"/>
    <property type="evidence" value="ECO:0007669"/>
    <property type="project" value="UniProtKB-KW"/>
</dbReference>
<dbReference type="RefSeq" id="WP_132242080.1">
    <property type="nucleotide sequence ID" value="NZ_SLWV01000002.1"/>
</dbReference>